<dbReference type="CDD" id="cd04488">
    <property type="entry name" value="RecG_wedge_OBF"/>
    <property type="match status" value="1"/>
</dbReference>
<evidence type="ECO:0000313" key="18">
    <source>
        <dbReference type="EMBL" id="TVO66578.1"/>
    </source>
</evidence>
<evidence type="ECO:0000256" key="9">
    <source>
        <dbReference type="ARBA" id="ARBA00023172"/>
    </source>
</evidence>
<keyword evidence="5 15" id="KW-0378">Hydrolase</keyword>
<dbReference type="InterPro" id="IPR001650">
    <property type="entry name" value="Helicase_C-like"/>
</dbReference>
<keyword evidence="6 15" id="KW-0347">Helicase</keyword>
<dbReference type="InterPro" id="IPR004609">
    <property type="entry name" value="ATP-dep_DNA_helicase_RecG"/>
</dbReference>
<evidence type="ECO:0000256" key="15">
    <source>
        <dbReference type="RuleBase" id="RU363016"/>
    </source>
</evidence>
<dbReference type="Gene3D" id="3.40.50.300">
    <property type="entry name" value="P-loop containing nucleotide triphosphate hydrolases"/>
    <property type="match status" value="2"/>
</dbReference>
<dbReference type="CDD" id="cd17992">
    <property type="entry name" value="DEXHc_RecG"/>
    <property type="match status" value="1"/>
</dbReference>
<dbReference type="NCBIfam" id="TIGR00643">
    <property type="entry name" value="recG"/>
    <property type="match status" value="1"/>
</dbReference>
<dbReference type="Pfam" id="PF00270">
    <property type="entry name" value="DEAD"/>
    <property type="match status" value="1"/>
</dbReference>
<evidence type="ECO:0000256" key="7">
    <source>
        <dbReference type="ARBA" id="ARBA00022840"/>
    </source>
</evidence>
<organism evidence="18 19">
    <name type="scientific">Spiribacter aquaticus</name>
    <dbReference type="NCBI Taxonomy" id="1935996"/>
    <lineage>
        <taxon>Bacteria</taxon>
        <taxon>Pseudomonadati</taxon>
        <taxon>Pseudomonadota</taxon>
        <taxon>Gammaproteobacteria</taxon>
        <taxon>Chromatiales</taxon>
        <taxon>Ectothiorhodospiraceae</taxon>
        <taxon>Spiribacter</taxon>
    </lineage>
</organism>
<name>A0A557RN88_9GAMM</name>
<keyword evidence="19" id="KW-1185">Reference proteome</keyword>
<reference evidence="18 19" key="1">
    <citation type="submission" date="2019-07" db="EMBL/GenBank/DDBJ databases">
        <title>Reclasification of Spiribacter aquaticus.</title>
        <authorList>
            <person name="Leon M.J."/>
            <person name="Sanchez-Porro C."/>
            <person name="Ventosa A."/>
        </authorList>
    </citation>
    <scope>NUCLEOTIDE SEQUENCE [LARGE SCALE GENOMIC DNA]</scope>
    <source>
        <strain evidence="18 19">SP30</strain>
    </source>
</reference>
<gene>
    <name evidence="18" type="primary">recG</name>
    <name evidence="18" type="ORF">FPL11_02535</name>
</gene>
<dbReference type="PROSITE" id="PS51194">
    <property type="entry name" value="HELICASE_CTER"/>
    <property type="match status" value="1"/>
</dbReference>
<comment type="catalytic activity">
    <reaction evidence="12 15">
        <text>Couples ATP hydrolysis with the unwinding of duplex DNA by translocating in the 3'-5' direction.</text>
        <dbReference type="EC" id="5.6.2.4"/>
    </reaction>
</comment>
<dbReference type="GO" id="GO:0003677">
    <property type="term" value="F:DNA binding"/>
    <property type="evidence" value="ECO:0007669"/>
    <property type="project" value="UniProtKB-KW"/>
</dbReference>
<dbReference type="SMART" id="SM00487">
    <property type="entry name" value="DEXDc"/>
    <property type="match status" value="1"/>
</dbReference>
<dbReference type="NCBIfam" id="NF008165">
    <property type="entry name" value="PRK10917.1-3"/>
    <property type="match status" value="1"/>
</dbReference>
<evidence type="ECO:0000256" key="8">
    <source>
        <dbReference type="ARBA" id="ARBA00023125"/>
    </source>
</evidence>
<keyword evidence="4 15" id="KW-0227">DNA damage</keyword>
<feature type="domain" description="Helicase C-terminal" evidence="17">
    <location>
        <begin position="470"/>
        <end position="627"/>
    </location>
</feature>
<evidence type="ECO:0000256" key="14">
    <source>
        <dbReference type="ARBA" id="ARBA00048988"/>
    </source>
</evidence>
<evidence type="ECO:0000256" key="1">
    <source>
        <dbReference type="ARBA" id="ARBA00007504"/>
    </source>
</evidence>
<evidence type="ECO:0000256" key="13">
    <source>
        <dbReference type="ARBA" id="ARBA00034808"/>
    </source>
</evidence>
<proteinExistence type="inferred from homology"/>
<keyword evidence="10 15" id="KW-0234">DNA repair</keyword>
<evidence type="ECO:0000259" key="16">
    <source>
        <dbReference type="PROSITE" id="PS51192"/>
    </source>
</evidence>
<keyword evidence="11" id="KW-0413">Isomerase</keyword>
<accession>A0A557RN88</accession>
<feature type="domain" description="Helicase ATP-binding" evidence="16">
    <location>
        <begin position="284"/>
        <end position="448"/>
    </location>
</feature>
<keyword evidence="7 15" id="KW-0067">ATP-binding</keyword>
<comment type="catalytic activity">
    <reaction evidence="14 15">
        <text>ATP + H2O = ADP + phosphate + H(+)</text>
        <dbReference type="Rhea" id="RHEA:13065"/>
        <dbReference type="ChEBI" id="CHEBI:15377"/>
        <dbReference type="ChEBI" id="CHEBI:15378"/>
        <dbReference type="ChEBI" id="CHEBI:30616"/>
        <dbReference type="ChEBI" id="CHEBI:43474"/>
        <dbReference type="ChEBI" id="CHEBI:456216"/>
        <dbReference type="EC" id="5.6.2.4"/>
    </reaction>
</comment>
<dbReference type="InterPro" id="IPR033454">
    <property type="entry name" value="RecG_wedge"/>
</dbReference>
<comment type="caution">
    <text evidence="18">The sequence shown here is derived from an EMBL/GenBank/DDBJ whole genome shotgun (WGS) entry which is preliminary data.</text>
</comment>
<evidence type="ECO:0000256" key="12">
    <source>
        <dbReference type="ARBA" id="ARBA00034617"/>
    </source>
</evidence>
<dbReference type="GO" id="GO:0016887">
    <property type="term" value="F:ATP hydrolysis activity"/>
    <property type="evidence" value="ECO:0007669"/>
    <property type="project" value="RHEA"/>
</dbReference>
<dbReference type="GO" id="GO:0006281">
    <property type="term" value="P:DNA repair"/>
    <property type="evidence" value="ECO:0007669"/>
    <property type="project" value="UniProtKB-UniRule"/>
</dbReference>
<protein>
    <recommendedName>
        <fullName evidence="2 15">ATP-dependent DNA helicase RecG</fullName>
        <ecNumber evidence="13 15">5.6.2.4</ecNumber>
    </recommendedName>
</protein>
<dbReference type="InterPro" id="IPR027417">
    <property type="entry name" value="P-loop_NTPase"/>
</dbReference>
<dbReference type="EC" id="5.6.2.4" evidence="13 15"/>
<dbReference type="InterPro" id="IPR045562">
    <property type="entry name" value="RecG_dom3_C"/>
</dbReference>
<dbReference type="Pfam" id="PF19833">
    <property type="entry name" value="RecG_dom3_C"/>
    <property type="match status" value="1"/>
</dbReference>
<evidence type="ECO:0000259" key="17">
    <source>
        <dbReference type="PROSITE" id="PS51194"/>
    </source>
</evidence>
<keyword evidence="8" id="KW-0238">DNA-binding</keyword>
<dbReference type="InterPro" id="IPR012340">
    <property type="entry name" value="NA-bd_OB-fold"/>
</dbReference>
<dbReference type="InterPro" id="IPR014001">
    <property type="entry name" value="Helicase_ATP-bd"/>
</dbReference>
<dbReference type="SUPFAM" id="SSF50249">
    <property type="entry name" value="Nucleic acid-binding proteins"/>
    <property type="match status" value="1"/>
</dbReference>
<dbReference type="Pfam" id="PF00271">
    <property type="entry name" value="Helicase_C"/>
    <property type="match status" value="1"/>
</dbReference>
<evidence type="ECO:0000256" key="2">
    <source>
        <dbReference type="ARBA" id="ARBA00017846"/>
    </source>
</evidence>
<dbReference type="Gene3D" id="2.40.50.140">
    <property type="entry name" value="Nucleic acid-binding proteins"/>
    <property type="match status" value="1"/>
</dbReference>
<evidence type="ECO:0000256" key="6">
    <source>
        <dbReference type="ARBA" id="ARBA00022806"/>
    </source>
</evidence>
<dbReference type="PROSITE" id="PS51192">
    <property type="entry name" value="HELICASE_ATP_BIND_1"/>
    <property type="match status" value="1"/>
</dbReference>
<dbReference type="GO" id="GO:0005524">
    <property type="term" value="F:ATP binding"/>
    <property type="evidence" value="ECO:0007669"/>
    <property type="project" value="UniProtKB-KW"/>
</dbReference>
<comment type="similarity">
    <text evidence="1 15">Belongs to the helicase family. RecG subfamily.</text>
</comment>
<dbReference type="SMART" id="SM00490">
    <property type="entry name" value="HELICc"/>
    <property type="match status" value="1"/>
</dbReference>
<evidence type="ECO:0000256" key="5">
    <source>
        <dbReference type="ARBA" id="ARBA00022801"/>
    </source>
</evidence>
<dbReference type="GO" id="GO:0006310">
    <property type="term" value="P:DNA recombination"/>
    <property type="evidence" value="ECO:0007669"/>
    <property type="project" value="UniProtKB-UniRule"/>
</dbReference>
<dbReference type="GO" id="GO:0043138">
    <property type="term" value="F:3'-5' DNA helicase activity"/>
    <property type="evidence" value="ECO:0007669"/>
    <property type="project" value="UniProtKB-EC"/>
</dbReference>
<evidence type="ECO:0000256" key="10">
    <source>
        <dbReference type="ARBA" id="ARBA00023204"/>
    </source>
</evidence>
<dbReference type="SUPFAM" id="SSF52540">
    <property type="entry name" value="P-loop containing nucleoside triphosphate hydrolases"/>
    <property type="match status" value="2"/>
</dbReference>
<evidence type="ECO:0000256" key="3">
    <source>
        <dbReference type="ARBA" id="ARBA00022741"/>
    </source>
</evidence>
<dbReference type="InterPro" id="IPR047112">
    <property type="entry name" value="RecG/Mfd"/>
</dbReference>
<dbReference type="FunFam" id="3.40.50.300:FF:000391">
    <property type="entry name" value="ATP-dependent DNA helicase RecG"/>
    <property type="match status" value="1"/>
</dbReference>
<keyword evidence="9 15" id="KW-0233">DNA recombination</keyword>
<dbReference type="RefSeq" id="WP_144347087.1">
    <property type="nucleotide sequence ID" value="NZ_VMKP01000001.1"/>
</dbReference>
<dbReference type="NCBIfam" id="NF008168">
    <property type="entry name" value="PRK10917.2-2"/>
    <property type="match status" value="1"/>
</dbReference>
<dbReference type="EMBL" id="VMKP01000001">
    <property type="protein sequence ID" value="TVO66578.1"/>
    <property type="molecule type" value="Genomic_DNA"/>
</dbReference>
<evidence type="ECO:0000313" key="19">
    <source>
        <dbReference type="Proteomes" id="UP000316688"/>
    </source>
</evidence>
<dbReference type="PANTHER" id="PTHR47964">
    <property type="entry name" value="ATP-DEPENDENT DNA HELICASE HOMOLOG RECG, CHLOROPLASTIC"/>
    <property type="match status" value="1"/>
</dbReference>
<evidence type="ECO:0000256" key="11">
    <source>
        <dbReference type="ARBA" id="ARBA00023235"/>
    </source>
</evidence>
<dbReference type="Pfam" id="PF17191">
    <property type="entry name" value="RecG_wedge"/>
    <property type="match status" value="1"/>
</dbReference>
<dbReference type="NCBIfam" id="NF008166">
    <property type="entry name" value="PRK10917.1-4"/>
    <property type="match status" value="1"/>
</dbReference>
<dbReference type="InterPro" id="IPR011545">
    <property type="entry name" value="DEAD/DEAH_box_helicase_dom"/>
</dbReference>
<keyword evidence="3 15" id="KW-0547">Nucleotide-binding</keyword>
<dbReference type="NCBIfam" id="NF008163">
    <property type="entry name" value="PRK10917.1-1"/>
    <property type="match status" value="1"/>
</dbReference>
<comment type="function">
    <text evidence="15">Plays a critical role in recombination and DNA repair. Helps process Holliday junction intermediates to mature products by catalyzing branch migration. Has replication fork regression activity, unwinds stalled or blocked replication forks to make a HJ that can be resolved. Has a DNA unwinding activity characteristic of a DNA helicase with 3'-5' polarity.</text>
</comment>
<dbReference type="PANTHER" id="PTHR47964:SF1">
    <property type="entry name" value="ATP-DEPENDENT DNA HELICASE HOMOLOG RECG, CHLOROPLASTIC"/>
    <property type="match status" value="1"/>
</dbReference>
<dbReference type="Proteomes" id="UP000316688">
    <property type="component" value="Unassembled WGS sequence"/>
</dbReference>
<evidence type="ECO:0000256" key="4">
    <source>
        <dbReference type="ARBA" id="ARBA00022763"/>
    </source>
</evidence>
<dbReference type="AlphaFoldDB" id="A0A557RN88"/>
<sequence length="692" mass="74620">MAEGAAASGTPVARLPGIGPRLAEKLARLGLERVEDMPFHLPNRYEDRTRVRAIGELVPGVAALVDGTVTAVEVVGGQRRRLICRISDGTGSLELVFFHFYASQQRQMARGVSLRVFGEARAGPVVMQMVHPDWQRVEAGAPPAQGEFKPVYPATEGITQAALRRAIAAALAKPGAVTEWLPAPLRASLDLVPLDTALAEVHAPGADSDVDALLDGRHPSVRRLAFEELLAHRLSLLRLRAAQQQVMPAPVIGEDARGVARFLDGLGFALTGAQQRVHAEVVADLGQPLPMLRLVQGDVGSGKTVVAALAALHAVAAGWQVAIMAPTELLAEQHERSFRDWLEPLGLRVGWLSGRAGAAQRRATLTGLAAGDIQVVVGTHALFQADVVFRALGLVVIDEQHRFGVHQRLALRDKGSDHHQPHQLVMTATPIPRTLAMTAYADLDTSVIDELPPGRLPVQTVALPDTRRDAVIERIRAVGEQGRQAYWVCTLVEDSDWLEAEAAEATADRLREQLPELTIGLVHGRLPATAKEAVMAQFEAGAIDLLVATTVIEVGVNVPNASLMIIENAERLGLSQLHQLRGRVGRGHARSSCVLLYHGPLGDTARARLGVLRESNDGFRIARRDLEIRGPGEVLGTRQTGALTYRIADLTRDADLLDAVQAAARTLLDEDPVAVSELIRRWVGEGERYAQV</sequence>